<keyword evidence="3" id="KW-0677">Repeat</keyword>
<evidence type="ECO:0000256" key="2">
    <source>
        <dbReference type="ARBA" id="ARBA00022574"/>
    </source>
</evidence>
<dbReference type="SUPFAM" id="SSF50978">
    <property type="entry name" value="WD40 repeat-like"/>
    <property type="match status" value="1"/>
</dbReference>
<evidence type="ECO:0000256" key="5">
    <source>
        <dbReference type="ARBA" id="ARBA00023163"/>
    </source>
</evidence>
<keyword evidence="4" id="KW-0805">Transcription regulation</keyword>
<evidence type="ECO:0000313" key="8">
    <source>
        <dbReference type="Proteomes" id="UP001215598"/>
    </source>
</evidence>
<protein>
    <recommendedName>
        <fullName evidence="9">WD40 repeat-like protein</fullName>
    </recommendedName>
</protein>
<dbReference type="EMBL" id="JARKIB010000066">
    <property type="protein sequence ID" value="KAJ7750238.1"/>
    <property type="molecule type" value="Genomic_DNA"/>
</dbReference>
<organism evidence="7 8">
    <name type="scientific">Mycena metata</name>
    <dbReference type="NCBI Taxonomy" id="1033252"/>
    <lineage>
        <taxon>Eukaryota</taxon>
        <taxon>Fungi</taxon>
        <taxon>Dikarya</taxon>
        <taxon>Basidiomycota</taxon>
        <taxon>Agaricomycotina</taxon>
        <taxon>Agaricomycetes</taxon>
        <taxon>Agaricomycetidae</taxon>
        <taxon>Agaricales</taxon>
        <taxon>Marasmiineae</taxon>
        <taxon>Mycenaceae</taxon>
        <taxon>Mycena</taxon>
    </lineage>
</organism>
<evidence type="ECO:0000256" key="6">
    <source>
        <dbReference type="PROSITE-ProRule" id="PRU00221"/>
    </source>
</evidence>
<evidence type="ECO:0008006" key="9">
    <source>
        <dbReference type="Google" id="ProtNLM"/>
    </source>
</evidence>
<dbReference type="SMART" id="SM00320">
    <property type="entry name" value="WD40"/>
    <property type="match status" value="2"/>
</dbReference>
<keyword evidence="8" id="KW-1185">Reference proteome</keyword>
<dbReference type="InterPro" id="IPR015943">
    <property type="entry name" value="WD40/YVTN_repeat-like_dom_sf"/>
</dbReference>
<gene>
    <name evidence="7" type="ORF">B0H16DRAFT_857007</name>
</gene>
<keyword evidence="2 6" id="KW-0853">WD repeat</keyword>
<sequence>MEPPATQAPRFVLKKQLRLPDLTPTTPKRGAVQFFPWTVDSAPEIFNGKWRASDRWSEMVAEFSDALAIARGNRLMVVGTDLVPLCFSFATDPPSNETPQVAWALRSARLDPLVLVAHTRRIFIWNVKKRTIVGCIRDHGGRITSIAVHPTSPNFFATTSADFTTRIYNLDLQVLVNDNPSWPPWKGASEASAAHGTDGSDAKGPDYGMGRCVQLLVGGRSGGHVWDVLSAAFHPRLPLLATCGADRCVKIWRTLPDRNETNSELIRADKPLFSARITTSRVLSVAWLPEDLLLLHTATTYTPVRMDLEDWVDDDQDEEPLERDVIIKPGSIDVVRWLGLKRFFPSSDFLSSPVTRGVASDYQESTSYTIISTEPLSADHPSTPNDKGFEEPISTISHPQRHGLLGHFVLVYPHSMGVAMLNSAKLSPLTQDFINEDTLVEMTKRIRLDESLEPDFPPPVRGRGFPFSDQDMGSATELVACALGASGTVAILDDTGTVWLFVEQ</sequence>
<comment type="caution">
    <text evidence="7">The sequence shown here is derived from an EMBL/GenBank/DDBJ whole genome shotgun (WGS) entry which is preliminary data.</text>
</comment>
<dbReference type="PROSITE" id="PS50082">
    <property type="entry name" value="WD_REPEATS_2"/>
    <property type="match status" value="1"/>
</dbReference>
<dbReference type="AlphaFoldDB" id="A0AAD7ITU1"/>
<keyword evidence="5" id="KW-0804">Transcription</keyword>
<name>A0AAD7ITU1_9AGAR</name>
<evidence type="ECO:0000313" key="7">
    <source>
        <dbReference type="EMBL" id="KAJ7750238.1"/>
    </source>
</evidence>
<dbReference type="PANTHER" id="PTHR10253">
    <property type="entry name" value="POLYCOMB PROTEIN"/>
    <property type="match status" value="1"/>
</dbReference>
<dbReference type="InterPro" id="IPR051243">
    <property type="entry name" value="PcG_WD-repeat"/>
</dbReference>
<dbReference type="Pfam" id="PF00400">
    <property type="entry name" value="WD40"/>
    <property type="match status" value="2"/>
</dbReference>
<evidence type="ECO:0000256" key="4">
    <source>
        <dbReference type="ARBA" id="ARBA00023015"/>
    </source>
</evidence>
<dbReference type="InterPro" id="IPR001680">
    <property type="entry name" value="WD40_rpt"/>
</dbReference>
<reference evidence="7" key="1">
    <citation type="submission" date="2023-03" db="EMBL/GenBank/DDBJ databases">
        <title>Massive genome expansion in bonnet fungi (Mycena s.s.) driven by repeated elements and novel gene families across ecological guilds.</title>
        <authorList>
            <consortium name="Lawrence Berkeley National Laboratory"/>
            <person name="Harder C.B."/>
            <person name="Miyauchi S."/>
            <person name="Viragh M."/>
            <person name="Kuo A."/>
            <person name="Thoen E."/>
            <person name="Andreopoulos B."/>
            <person name="Lu D."/>
            <person name="Skrede I."/>
            <person name="Drula E."/>
            <person name="Henrissat B."/>
            <person name="Morin E."/>
            <person name="Kohler A."/>
            <person name="Barry K."/>
            <person name="LaButti K."/>
            <person name="Morin E."/>
            <person name="Salamov A."/>
            <person name="Lipzen A."/>
            <person name="Mereny Z."/>
            <person name="Hegedus B."/>
            <person name="Baldrian P."/>
            <person name="Stursova M."/>
            <person name="Weitz H."/>
            <person name="Taylor A."/>
            <person name="Grigoriev I.V."/>
            <person name="Nagy L.G."/>
            <person name="Martin F."/>
            <person name="Kauserud H."/>
        </authorList>
    </citation>
    <scope>NUCLEOTIDE SEQUENCE</scope>
    <source>
        <strain evidence="7">CBHHK182m</strain>
    </source>
</reference>
<comment type="similarity">
    <text evidence="1">Belongs to the WD repeat ESC family.</text>
</comment>
<dbReference type="Proteomes" id="UP001215598">
    <property type="component" value="Unassembled WGS sequence"/>
</dbReference>
<dbReference type="Gene3D" id="2.130.10.10">
    <property type="entry name" value="YVTN repeat-like/Quinoprotein amine dehydrogenase"/>
    <property type="match status" value="1"/>
</dbReference>
<evidence type="ECO:0000256" key="3">
    <source>
        <dbReference type="ARBA" id="ARBA00022737"/>
    </source>
</evidence>
<feature type="repeat" description="WD" evidence="6">
    <location>
        <begin position="221"/>
        <end position="252"/>
    </location>
</feature>
<accession>A0AAD7ITU1</accession>
<dbReference type="InterPro" id="IPR036322">
    <property type="entry name" value="WD40_repeat_dom_sf"/>
</dbReference>
<proteinExistence type="inferred from homology"/>
<evidence type="ECO:0000256" key="1">
    <source>
        <dbReference type="ARBA" id="ARBA00008075"/>
    </source>
</evidence>